<evidence type="ECO:0000256" key="1">
    <source>
        <dbReference type="SAM" id="SignalP"/>
    </source>
</evidence>
<reference evidence="2 3" key="1">
    <citation type="submission" date="2023-03" db="EMBL/GenBank/DDBJ databases">
        <authorList>
            <person name="Kaur S."/>
            <person name="Espinosa-Saiz D."/>
            <person name="Velazquez E."/>
            <person name="Menendez E."/>
            <person name="diCenzo G.C."/>
        </authorList>
    </citation>
    <scope>NUCLEOTIDE SEQUENCE [LARGE SCALE GENOMIC DNA]</scope>
    <source>
        <strain evidence="2 3">LMG 27395</strain>
    </source>
</reference>
<evidence type="ECO:0000313" key="2">
    <source>
        <dbReference type="EMBL" id="WEX82389.1"/>
    </source>
</evidence>
<dbReference type="Proteomes" id="UP001235547">
    <property type="component" value="Chromosome 1"/>
</dbReference>
<feature type="signal peptide" evidence="1">
    <location>
        <begin position="1"/>
        <end position="32"/>
    </location>
</feature>
<accession>A0ABY8CUW8</accession>
<protein>
    <recommendedName>
        <fullName evidence="4">Transmembrane protein</fullName>
    </recommendedName>
</protein>
<keyword evidence="1" id="KW-0732">Signal</keyword>
<dbReference type="EMBL" id="CP120371">
    <property type="protein sequence ID" value="WEX82389.1"/>
    <property type="molecule type" value="Genomic_DNA"/>
</dbReference>
<gene>
    <name evidence="2" type="ORF">PYH38_004678</name>
</gene>
<feature type="chain" id="PRO_5045701551" description="Transmembrane protein" evidence="1">
    <location>
        <begin position="33"/>
        <end position="124"/>
    </location>
</feature>
<organism evidence="2 3">
    <name type="scientific">Sinorhizobium numidicum</name>
    <dbReference type="NCBI Taxonomy" id="680248"/>
    <lineage>
        <taxon>Bacteria</taxon>
        <taxon>Pseudomonadati</taxon>
        <taxon>Pseudomonadota</taxon>
        <taxon>Alphaproteobacteria</taxon>
        <taxon>Hyphomicrobiales</taxon>
        <taxon>Rhizobiaceae</taxon>
        <taxon>Sinorhizobium/Ensifer group</taxon>
        <taxon>Sinorhizobium</taxon>
    </lineage>
</organism>
<keyword evidence="3" id="KW-1185">Reference proteome</keyword>
<evidence type="ECO:0000313" key="3">
    <source>
        <dbReference type="Proteomes" id="UP001235547"/>
    </source>
</evidence>
<evidence type="ECO:0008006" key="4">
    <source>
        <dbReference type="Google" id="ProtNLM"/>
    </source>
</evidence>
<proteinExistence type="predicted"/>
<sequence>MFVVVALRRFLYLLALLAIVLGPVSVSSAASAMALSSDMQMEVMPGMDGPDDMSCCPEEQPAQKSDCGHGCPFALICTSIILAHEDKADGWRVELMSRGLAQAILQESHMPSAIVQPPARPPKA</sequence>
<name>A0ABY8CUW8_9HYPH</name>